<feature type="repeat" description="WD" evidence="1">
    <location>
        <begin position="108"/>
        <end position="140"/>
    </location>
</feature>
<protein>
    <recommendedName>
        <fullName evidence="2">IFT80 second beta-propeller domain-containing protein</fullName>
    </recommendedName>
</protein>
<evidence type="ECO:0000259" key="2">
    <source>
        <dbReference type="Pfam" id="PF23335"/>
    </source>
</evidence>
<dbReference type="PANTHER" id="PTHR24098">
    <property type="entry name" value="OUTER SEGMENT 5"/>
    <property type="match status" value="1"/>
</dbReference>
<dbReference type="InterPro" id="IPR015943">
    <property type="entry name" value="WD40/YVTN_repeat-like_dom_sf"/>
</dbReference>
<dbReference type="InterPro" id="IPR001680">
    <property type="entry name" value="WD40_rpt"/>
</dbReference>
<proteinExistence type="predicted"/>
<reference evidence="3 4" key="1">
    <citation type="submission" date="2020-04" db="EMBL/GenBank/DDBJ databases">
        <authorList>
            <person name="Alioto T."/>
            <person name="Alioto T."/>
            <person name="Gomez Garrido J."/>
        </authorList>
    </citation>
    <scope>NUCLEOTIDE SEQUENCE [LARGE SCALE GENOMIC DNA]</scope>
</reference>
<feature type="domain" description="IFT80 second beta-propeller" evidence="2">
    <location>
        <begin position="309"/>
        <end position="612"/>
    </location>
</feature>
<evidence type="ECO:0000313" key="3">
    <source>
        <dbReference type="EMBL" id="CAB3363150.1"/>
    </source>
</evidence>
<dbReference type="Pfam" id="PF23335">
    <property type="entry name" value="Beta-prop_IFT80_2nd"/>
    <property type="match status" value="1"/>
</dbReference>
<dbReference type="SUPFAM" id="SSF50978">
    <property type="entry name" value="WD40 repeat-like"/>
    <property type="match status" value="2"/>
</dbReference>
<comment type="caution">
    <text evidence="3">The sequence shown here is derived from an EMBL/GenBank/DDBJ whole genome shotgun (WGS) entry which is preliminary data.</text>
</comment>
<dbReference type="GO" id="GO:0030992">
    <property type="term" value="C:intraciliary transport particle B"/>
    <property type="evidence" value="ECO:0007669"/>
    <property type="project" value="TreeGrafter"/>
</dbReference>
<dbReference type="GO" id="GO:0060271">
    <property type="term" value="P:cilium assembly"/>
    <property type="evidence" value="ECO:0007669"/>
    <property type="project" value="TreeGrafter"/>
</dbReference>
<accession>A0A8S1C2I4</accession>
<dbReference type="InterPro" id="IPR056456">
    <property type="entry name" value="Beta-prop_IFT80_2nd"/>
</dbReference>
<evidence type="ECO:0000256" key="1">
    <source>
        <dbReference type="PROSITE-ProRule" id="PRU00221"/>
    </source>
</evidence>
<evidence type="ECO:0000313" key="4">
    <source>
        <dbReference type="Proteomes" id="UP000494165"/>
    </source>
</evidence>
<dbReference type="OrthoDB" id="408728at2759"/>
<dbReference type="PROSITE" id="PS50082">
    <property type="entry name" value="WD_REPEATS_2"/>
    <property type="match status" value="2"/>
</dbReference>
<dbReference type="AlphaFoldDB" id="A0A8S1C2I4"/>
<organism evidence="3 4">
    <name type="scientific">Cloeon dipterum</name>
    <dbReference type="NCBI Taxonomy" id="197152"/>
    <lineage>
        <taxon>Eukaryota</taxon>
        <taxon>Metazoa</taxon>
        <taxon>Ecdysozoa</taxon>
        <taxon>Arthropoda</taxon>
        <taxon>Hexapoda</taxon>
        <taxon>Insecta</taxon>
        <taxon>Pterygota</taxon>
        <taxon>Palaeoptera</taxon>
        <taxon>Ephemeroptera</taxon>
        <taxon>Pisciforma</taxon>
        <taxon>Baetidae</taxon>
        <taxon>Cloeon</taxon>
    </lineage>
</organism>
<feature type="repeat" description="WD" evidence="1">
    <location>
        <begin position="191"/>
        <end position="224"/>
    </location>
</feature>
<dbReference type="SMART" id="SM00320">
    <property type="entry name" value="WD40"/>
    <property type="match status" value="5"/>
</dbReference>
<keyword evidence="1" id="KW-0853">WD repeat</keyword>
<dbReference type="Proteomes" id="UP000494165">
    <property type="component" value="Unassembled WGS sequence"/>
</dbReference>
<dbReference type="PANTHER" id="PTHR24098:SF0">
    <property type="entry name" value="OUTER SEGMENT 5"/>
    <property type="match status" value="1"/>
</dbReference>
<dbReference type="InterPro" id="IPR036322">
    <property type="entry name" value="WD40_repeat_dom_sf"/>
</dbReference>
<dbReference type="GO" id="GO:0005929">
    <property type="term" value="C:cilium"/>
    <property type="evidence" value="ECO:0007669"/>
    <property type="project" value="TreeGrafter"/>
</dbReference>
<sequence>MHFQVSVLPQKTQENSGISNGVPCIAWISQNEFFTCCGNDKSIYRWDAQNGSSTKVSDLPIELCPTSLHNLQKSKANNKPGAELLLLLTTSNGKILMVTGSGRIEKTVDAHKSEILVAKISKDMSSILTGSEDGLVKVWSRSAMLRASFSEATPLPVTAADWSADSQSIAFAQGAWVILKSLIPGMAQSKWQAHDGMVLSLSWSAAQNGLLATGGEDGKCKVWDSSGHLKYSSGNQGSPVMCLSWNLNGQILAVSSHNSLRLCQTIGRFSTSELISKSTAHSLSWNKDNSRLIGACGSGKIIVANVVGREIHRDGIQAHMIGDKAVRVRDLKASDMWETLEVKSSILLLEAGFGHVVLATSDRCLIYNTTTINTPVEVKVAGVFLLQIASKCFLGVNEFGFWLYTLQGRAIAVPQVPNLQIVHLTESTIHLTADHLAIRDSTEFRVVHILDFGFSRTIDGQNVPKIRFKEPIKQVALNQIDSERCLAAVDSQGDLYVVPNPAIPNASIYKLGIHLKSLLRQKKYISYQIPILASMVRQVMWNSSNPYLSALTESELCVWFYPQIVSFNNQLLLNTRIERDLSEIGTSGVITQFSNGIVEIQRHDKTAISIPINLVPAALFSLTEKGDWVKAIKLVRRASMNKPGSNHSFFAARCCMKNQPKKSLSSYIALGLVDEIEYIMNQTQ</sequence>
<dbReference type="Gene3D" id="2.130.10.10">
    <property type="entry name" value="YVTN repeat-like/Quinoprotein amine dehydrogenase"/>
    <property type="match status" value="2"/>
</dbReference>
<dbReference type="PROSITE" id="PS50294">
    <property type="entry name" value="WD_REPEATS_REGION"/>
    <property type="match status" value="2"/>
</dbReference>
<gene>
    <name evidence="3" type="ORF">CLODIP_2_CD14886</name>
</gene>
<name>A0A8S1C2I4_9INSE</name>
<dbReference type="Pfam" id="PF00400">
    <property type="entry name" value="WD40"/>
    <property type="match status" value="4"/>
</dbReference>
<keyword evidence="4" id="KW-1185">Reference proteome</keyword>
<dbReference type="EMBL" id="CADEPI010000011">
    <property type="protein sequence ID" value="CAB3363150.1"/>
    <property type="molecule type" value="Genomic_DNA"/>
</dbReference>